<name>A0AAP0PJF3_9MAGN</name>
<evidence type="ECO:0000256" key="7">
    <source>
        <dbReference type="PROSITE-ProRule" id="PRU00146"/>
    </source>
</evidence>
<keyword evidence="4 7" id="KW-0863">Zinc-finger</keyword>
<feature type="domain" description="JmjN" evidence="11">
    <location>
        <begin position="33"/>
        <end position="74"/>
    </location>
</feature>
<dbReference type="SMART" id="SM00545">
    <property type="entry name" value="JmjN"/>
    <property type="match status" value="1"/>
</dbReference>
<evidence type="ECO:0000256" key="3">
    <source>
        <dbReference type="ARBA" id="ARBA00022737"/>
    </source>
</evidence>
<dbReference type="SMART" id="SM01014">
    <property type="entry name" value="ARID"/>
    <property type="match status" value="1"/>
</dbReference>
<dbReference type="SUPFAM" id="SSF46774">
    <property type="entry name" value="ARID-like"/>
    <property type="match status" value="1"/>
</dbReference>
<dbReference type="InterPro" id="IPR003347">
    <property type="entry name" value="JmjC_dom"/>
</dbReference>
<dbReference type="InterPro" id="IPR001965">
    <property type="entry name" value="Znf_PHD"/>
</dbReference>
<dbReference type="SUPFAM" id="SSF51197">
    <property type="entry name" value="Clavaminate synthase-like"/>
    <property type="match status" value="1"/>
</dbReference>
<evidence type="ECO:0000256" key="6">
    <source>
        <dbReference type="ARBA" id="ARBA00023242"/>
    </source>
</evidence>
<dbReference type="GO" id="GO:0010468">
    <property type="term" value="P:regulation of gene expression"/>
    <property type="evidence" value="ECO:0007669"/>
    <property type="project" value="UniProtKB-ARBA"/>
</dbReference>
<protein>
    <submittedName>
        <fullName evidence="13">Uncharacterized protein</fullName>
    </submittedName>
</protein>
<dbReference type="SMART" id="SM00501">
    <property type="entry name" value="BRIGHT"/>
    <property type="match status" value="1"/>
</dbReference>
<evidence type="ECO:0000259" key="9">
    <source>
        <dbReference type="PROSITE" id="PS50016"/>
    </source>
</evidence>
<feature type="domain" description="PHD-type" evidence="9">
    <location>
        <begin position="248"/>
        <end position="298"/>
    </location>
</feature>
<dbReference type="SUPFAM" id="SSF57903">
    <property type="entry name" value="FYVE/PHD zinc finger"/>
    <property type="match status" value="2"/>
</dbReference>
<feature type="domain" description="PHD-type" evidence="9">
    <location>
        <begin position="1732"/>
        <end position="1779"/>
    </location>
</feature>
<evidence type="ECO:0000256" key="8">
    <source>
        <dbReference type="SAM" id="MobiDB-lite"/>
    </source>
</evidence>
<feature type="domain" description="ARID" evidence="10">
    <location>
        <begin position="100"/>
        <end position="196"/>
    </location>
</feature>
<dbReference type="GO" id="GO:0008270">
    <property type="term" value="F:zinc ion binding"/>
    <property type="evidence" value="ECO:0007669"/>
    <property type="project" value="UniProtKB-KW"/>
</dbReference>
<feature type="domain" description="JmjC" evidence="12">
    <location>
        <begin position="388"/>
        <end position="554"/>
    </location>
</feature>
<dbReference type="InterPro" id="IPR036431">
    <property type="entry name" value="ARID_dom_sf"/>
</dbReference>
<dbReference type="PROSITE" id="PS51011">
    <property type="entry name" value="ARID"/>
    <property type="match status" value="1"/>
</dbReference>
<evidence type="ECO:0000313" key="14">
    <source>
        <dbReference type="Proteomes" id="UP001417504"/>
    </source>
</evidence>
<dbReference type="InterPro" id="IPR019786">
    <property type="entry name" value="Zinc_finger_PHD-type_CS"/>
</dbReference>
<dbReference type="Pfam" id="PF02928">
    <property type="entry name" value="zf-C5HC2"/>
    <property type="match status" value="1"/>
</dbReference>
<dbReference type="InterPro" id="IPR003349">
    <property type="entry name" value="JmjN"/>
</dbReference>
<dbReference type="InterPro" id="IPR019787">
    <property type="entry name" value="Znf_PHD-finger"/>
</dbReference>
<dbReference type="Pfam" id="PF02373">
    <property type="entry name" value="JmjC"/>
    <property type="match status" value="1"/>
</dbReference>
<dbReference type="SMART" id="SM00249">
    <property type="entry name" value="PHD"/>
    <property type="match status" value="3"/>
</dbReference>
<keyword evidence="2" id="KW-0479">Metal-binding</keyword>
<reference evidence="13 14" key="1">
    <citation type="submission" date="2024-01" db="EMBL/GenBank/DDBJ databases">
        <title>Genome assemblies of Stephania.</title>
        <authorList>
            <person name="Yang L."/>
        </authorList>
    </citation>
    <scope>NUCLEOTIDE SEQUENCE [LARGE SCALE GENOMIC DNA]</scope>
    <source>
        <strain evidence="13">QJT</strain>
        <tissue evidence="13">Leaf</tissue>
    </source>
</reference>
<evidence type="ECO:0000313" key="13">
    <source>
        <dbReference type="EMBL" id="KAK9144894.1"/>
    </source>
</evidence>
<keyword evidence="14" id="KW-1185">Reference proteome</keyword>
<dbReference type="CDD" id="cd16100">
    <property type="entry name" value="ARID"/>
    <property type="match status" value="1"/>
</dbReference>
<dbReference type="PANTHER" id="PTHR10694:SF133">
    <property type="entry name" value="LYSINE-SPECIFIC DEMETHYLASE JMJ17"/>
    <property type="match status" value="1"/>
</dbReference>
<dbReference type="Pfam" id="PF08429">
    <property type="entry name" value="PLU-1"/>
    <property type="match status" value="1"/>
</dbReference>
<dbReference type="GO" id="GO:0003677">
    <property type="term" value="F:DNA binding"/>
    <property type="evidence" value="ECO:0007669"/>
    <property type="project" value="InterPro"/>
</dbReference>
<comment type="caution">
    <text evidence="13">The sequence shown here is derived from an EMBL/GenBank/DDBJ whole genome shotgun (WGS) entry which is preliminary data.</text>
</comment>
<dbReference type="InterPro" id="IPR001606">
    <property type="entry name" value="ARID_dom"/>
</dbReference>
<dbReference type="CDD" id="cd15543">
    <property type="entry name" value="PHD_RSF1"/>
    <property type="match status" value="1"/>
</dbReference>
<keyword evidence="5" id="KW-0862">Zinc</keyword>
<dbReference type="InterPro" id="IPR013637">
    <property type="entry name" value="Lys_sp_deMease-like_dom"/>
</dbReference>
<evidence type="ECO:0000256" key="2">
    <source>
        <dbReference type="ARBA" id="ARBA00022723"/>
    </source>
</evidence>
<dbReference type="InterPro" id="IPR011011">
    <property type="entry name" value="Znf_FYVE_PHD"/>
</dbReference>
<evidence type="ECO:0000259" key="11">
    <source>
        <dbReference type="PROSITE" id="PS51183"/>
    </source>
</evidence>
<comment type="subcellular location">
    <subcellularLocation>
        <location evidence="1">Nucleus</location>
    </subcellularLocation>
</comment>
<dbReference type="Pfam" id="PF01388">
    <property type="entry name" value="ARID"/>
    <property type="match status" value="1"/>
</dbReference>
<dbReference type="Gene3D" id="2.60.120.650">
    <property type="entry name" value="Cupin"/>
    <property type="match status" value="2"/>
</dbReference>
<evidence type="ECO:0000256" key="1">
    <source>
        <dbReference type="ARBA" id="ARBA00004123"/>
    </source>
</evidence>
<feature type="compositionally biased region" description="Polar residues" evidence="8">
    <location>
        <begin position="16"/>
        <end position="27"/>
    </location>
</feature>
<dbReference type="PROSITE" id="PS01359">
    <property type="entry name" value="ZF_PHD_1"/>
    <property type="match status" value="2"/>
</dbReference>
<dbReference type="Pfam" id="PF02375">
    <property type="entry name" value="JmjN"/>
    <property type="match status" value="1"/>
</dbReference>
<feature type="region of interest" description="Disordered" evidence="8">
    <location>
        <begin position="1"/>
        <end position="27"/>
    </location>
</feature>
<dbReference type="Pfam" id="PF00628">
    <property type="entry name" value="PHD"/>
    <property type="match status" value="2"/>
</dbReference>
<feature type="region of interest" description="Disordered" evidence="8">
    <location>
        <begin position="1788"/>
        <end position="1809"/>
    </location>
</feature>
<feature type="compositionally biased region" description="Basic and acidic residues" evidence="8">
    <location>
        <begin position="1790"/>
        <end position="1802"/>
    </location>
</feature>
<dbReference type="GO" id="GO:0005634">
    <property type="term" value="C:nucleus"/>
    <property type="evidence" value="ECO:0007669"/>
    <property type="project" value="UniProtKB-SubCell"/>
</dbReference>
<dbReference type="PANTHER" id="PTHR10694">
    <property type="entry name" value="LYSINE-SPECIFIC DEMETHYLASE"/>
    <property type="match status" value="1"/>
</dbReference>
<evidence type="ECO:0000259" key="12">
    <source>
        <dbReference type="PROSITE" id="PS51184"/>
    </source>
</evidence>
<evidence type="ECO:0000256" key="5">
    <source>
        <dbReference type="ARBA" id="ARBA00022833"/>
    </source>
</evidence>
<evidence type="ECO:0000256" key="4">
    <source>
        <dbReference type="ARBA" id="ARBA00022771"/>
    </source>
</evidence>
<dbReference type="Proteomes" id="UP001417504">
    <property type="component" value="Unassembled WGS sequence"/>
</dbReference>
<dbReference type="InterPro" id="IPR004198">
    <property type="entry name" value="Znf_C5HC2"/>
</dbReference>
<dbReference type="PROSITE" id="PS50016">
    <property type="entry name" value="ZF_PHD_2"/>
    <property type="match status" value="2"/>
</dbReference>
<organism evidence="13 14">
    <name type="scientific">Stephania japonica</name>
    <dbReference type="NCBI Taxonomy" id="461633"/>
    <lineage>
        <taxon>Eukaryota</taxon>
        <taxon>Viridiplantae</taxon>
        <taxon>Streptophyta</taxon>
        <taxon>Embryophyta</taxon>
        <taxon>Tracheophyta</taxon>
        <taxon>Spermatophyta</taxon>
        <taxon>Magnoliopsida</taxon>
        <taxon>Ranunculales</taxon>
        <taxon>Menispermaceae</taxon>
        <taxon>Menispermoideae</taxon>
        <taxon>Cissampelideae</taxon>
        <taxon>Stephania</taxon>
    </lineage>
</organism>
<keyword evidence="6" id="KW-0539">Nucleus</keyword>
<evidence type="ECO:0000259" key="10">
    <source>
        <dbReference type="PROSITE" id="PS51011"/>
    </source>
</evidence>
<dbReference type="FunFam" id="2.60.120.650:FF:000042">
    <property type="entry name" value="Transcription factor jumonji (JmjC) domain-containing protein"/>
    <property type="match status" value="1"/>
</dbReference>
<dbReference type="GO" id="GO:0000785">
    <property type="term" value="C:chromatin"/>
    <property type="evidence" value="ECO:0007669"/>
    <property type="project" value="TreeGrafter"/>
</dbReference>
<sequence>MGKGRDRAVEKGVLLGQNSGPVSSSRALSVPQGPVYYPTEDEFKDPLGFIDRIRAEAEPYGICRIVPPESWKPPFALNLDTFTFPTKTQAIHQLQVRPPACDPDTFELEYNRFLEEHCGRKLNKRVVFEGEELDFCKLFNAVKRYGGYERVVKEKKWGEVFRFVGPVGKGKVSECSKHVLCQLYREHLHDYEKYYGRLTCGKTGRKCKRGRSGDKDEEAGSVSSKRRRKNSSAARVKDNESDGEKEFDQICEQCNSGLHGEVMLLCDRCDRGWHIYCLSPPLKQVPHGNWYCLECVNSDKDTFGFVLGKQFSLEAFRRRADRAKKKWFGSTTASRSQIEKKFWQIVEGMAGEVEVIYGNDLDTSLHGSGFPRANDLRPSSIESEAWDKYSLSPWNLNNLPKLQGSMLRAVRDNINGVTLPWLYIGMMFSSFCWHFEDHCFYSMNYLHWGEAKCWYSVPGSEAQAFEQVMRNSLPDLFDAQPDLLFQLVTMLNPSVLQDNGVPVYTVLQEPGNFVITFPRSYHGGFNFGLNCAEAVNFAPADWLPYGGLGAERYRLYHKPAVICHEELLCVVAKTECNEKVSPYLKKEMLRIFNKEKLWRERLWRNGIVKSSQMSSRKHPEYVSTEEDPTCIICQQYLYLSAVVCCCRPSTFVCLEHWEHLCECSSRKRRLLYRHTLAELNDLALSIEKSDQEEASMSRTCRRQLSSSSSSNAITKKVKGGRVTHAQLAEQWLLNAFNIFQKPFHDAAYSKAIKEAEQFLWAGPEMEPIHDMAKRLLEARKWALDLGICLKKIEAWLVHRDQDISKVAMVDVEILLCVDPPFCFAFGFDNLCGQYEKLSCMTEDVKSSLSLLLFCWLNLDQLEILQSRACELPICLEECKLLVERISSSKSWKATLRDCIVATGPEKIEIDILHKLKSEMWNLHVELSEKELLLDLLNQVDSWKIRSGDMLNGPINLKELEILLKDAESFPVNLQELELLRQYYSDAISWVSDFQTLLMNIQERVDQESVVKELTQILKDGELLRVQVNELPLVELELKKASCRVEATKVLGTRMPLDYIQNIMSEAIMLKIEREEHFVKISGELSAALSWEERACKVLGTMAPISEFEEVTRASEKIFVELPSLGDVQSILSVAQSWLKRSEPFLAPAGDASKSLLKVEALKDLVDDSKLLKVVIEEPKLLEAILKKCKCWEDHSHALLECAEDLVDSHDFEDGLTDGLVFKLEDLCNRIQSTIEAGISLGFDFSEIPTLESAFSKLNWCFKALFLCSGAPLLEMIKVPFPVMNAQLVAAVKNHKIVIRPRINKGLVEPQQQCGYLLQQPLLVQVPSTPTPVPDTKCFRPHLAASGWDHSKIVSPTPWPPPFFVINYIVVDIDTKIWSWQEQVHVFFNSSAEQRSWSALLQLKELGNSDAFNSFEFDRVTSEIDKVEKWILRCKDVVDPRVGEANPLFSSLVLIKDRLDKCLRQYQELESWKMEGSMLCCLSESENQGVLTCLKCKDRYHLQCVSSTVGKTNGTKENVCPYCLCIESGVLTRNGCLNLISRRKRPELKILVELLSAAQGFCVRIEEVDMVQNIVEQALSCRKYLTEIVNSALAYVYQDVISISQKLLIAIKALAITGVHDNEAFSILELALTRHSWKVRTKKLLEGSQKPLIQQIQRVLKEGSAIKVRSDDYFMQKLTEVKQIGLQWAETAKKVACDSGALGLDEVFELIAEGEDLPVCVEKEIKLLRDRSVLYCICRKPYDQRAMIACDSCDEWYHFDCVNLQGPLPKTYMCPACTPLAGDMLNSSPTVEKEESMDGKEDVGPQTPSPRCAEFKRFKKRKSRRHKKKLVITDLSEVLRHCSGTNQLWWSVRKPLRRTSRKRAELHNLSPFFRMQL</sequence>
<dbReference type="SMART" id="SM00558">
    <property type="entry name" value="JmjC"/>
    <property type="match status" value="1"/>
</dbReference>
<keyword evidence="3" id="KW-0677">Repeat</keyword>
<proteinExistence type="predicted"/>
<dbReference type="GO" id="GO:0032452">
    <property type="term" value="F:histone demethylase activity"/>
    <property type="evidence" value="ECO:0007669"/>
    <property type="project" value="TreeGrafter"/>
</dbReference>
<dbReference type="Gene3D" id="3.30.40.10">
    <property type="entry name" value="Zinc/RING finger domain, C3HC4 (zinc finger)"/>
    <property type="match status" value="1"/>
</dbReference>
<feature type="compositionally biased region" description="Basic and acidic residues" evidence="8">
    <location>
        <begin position="1"/>
        <end position="10"/>
    </location>
</feature>
<dbReference type="PROSITE" id="PS51183">
    <property type="entry name" value="JMJN"/>
    <property type="match status" value="1"/>
</dbReference>
<dbReference type="EMBL" id="JBBNAE010000002">
    <property type="protein sequence ID" value="KAK9144894.1"/>
    <property type="molecule type" value="Genomic_DNA"/>
</dbReference>
<dbReference type="InterPro" id="IPR013083">
    <property type="entry name" value="Znf_RING/FYVE/PHD"/>
</dbReference>
<dbReference type="FunFam" id="2.60.120.650:FF:000078">
    <property type="entry name" value="Predicted protein"/>
    <property type="match status" value="1"/>
</dbReference>
<dbReference type="PROSITE" id="PS51184">
    <property type="entry name" value="JMJC"/>
    <property type="match status" value="1"/>
</dbReference>
<gene>
    <name evidence="13" type="ORF">Sjap_004797</name>
</gene>
<feature type="region of interest" description="Disordered" evidence="8">
    <location>
        <begin position="204"/>
        <end position="241"/>
    </location>
</feature>
<accession>A0AAP0PJF3</accession>